<keyword evidence="3" id="KW-1185">Reference proteome</keyword>
<proteinExistence type="predicted"/>
<dbReference type="PaxDb" id="65489-OBART01G30640.1"/>
<dbReference type="Gramene" id="OBART01G30640.1">
    <property type="protein sequence ID" value="OBART01G30640.1"/>
    <property type="gene ID" value="OBART01G30640"/>
</dbReference>
<dbReference type="EnsemblPlants" id="OBART01G30640.1">
    <property type="protein sequence ID" value="OBART01G30640.1"/>
    <property type="gene ID" value="OBART01G30640"/>
</dbReference>
<reference evidence="2" key="2">
    <citation type="submission" date="2015-03" db="UniProtKB">
        <authorList>
            <consortium name="EnsemblPlants"/>
        </authorList>
    </citation>
    <scope>IDENTIFICATION</scope>
</reference>
<evidence type="ECO:0000313" key="2">
    <source>
        <dbReference type="EnsemblPlants" id="OBART01G30640.1"/>
    </source>
</evidence>
<organism evidence="2">
    <name type="scientific">Oryza barthii</name>
    <dbReference type="NCBI Taxonomy" id="65489"/>
    <lineage>
        <taxon>Eukaryota</taxon>
        <taxon>Viridiplantae</taxon>
        <taxon>Streptophyta</taxon>
        <taxon>Embryophyta</taxon>
        <taxon>Tracheophyta</taxon>
        <taxon>Spermatophyta</taxon>
        <taxon>Magnoliopsida</taxon>
        <taxon>Liliopsida</taxon>
        <taxon>Poales</taxon>
        <taxon>Poaceae</taxon>
        <taxon>BOP clade</taxon>
        <taxon>Oryzoideae</taxon>
        <taxon>Oryzeae</taxon>
        <taxon>Oryzinae</taxon>
        <taxon>Oryza</taxon>
    </lineage>
</organism>
<sequence>MELLPEWSNMELEPVNVGYYDGRDGTLAGVDKRGARMTKPSGVAWTVEDLLTIATGDELCCGVWTVEDLLNVEDVAAGDELRHEAWTLEDASTDEDLQRGAWTTEDTAAGDKLQHETWRVGPPEMTSRCSVPNT</sequence>
<dbReference type="HOGENOM" id="CLU_156839_0_0_1"/>
<dbReference type="Proteomes" id="UP000026960">
    <property type="component" value="Chromosome 1"/>
</dbReference>
<name>A0A0D3ETY2_9ORYZ</name>
<accession>A0A0D3ETY2</accession>
<evidence type="ECO:0000313" key="3">
    <source>
        <dbReference type="Proteomes" id="UP000026960"/>
    </source>
</evidence>
<dbReference type="AlphaFoldDB" id="A0A0D3ETY2"/>
<reference evidence="2" key="1">
    <citation type="journal article" date="2009" name="Rice">
        <title>De Novo Next Generation Sequencing of Plant Genomes.</title>
        <authorList>
            <person name="Rounsley S."/>
            <person name="Marri P.R."/>
            <person name="Yu Y."/>
            <person name="He R."/>
            <person name="Sisneros N."/>
            <person name="Goicoechea J.L."/>
            <person name="Lee S.J."/>
            <person name="Angelova A."/>
            <person name="Kudrna D."/>
            <person name="Luo M."/>
            <person name="Affourtit J."/>
            <person name="Desany B."/>
            <person name="Knight J."/>
            <person name="Niazi F."/>
            <person name="Egholm M."/>
            <person name="Wing R.A."/>
        </authorList>
    </citation>
    <scope>NUCLEOTIDE SEQUENCE [LARGE SCALE GENOMIC DNA]</scope>
    <source>
        <strain evidence="2">cv. IRGC 105608</strain>
    </source>
</reference>
<protein>
    <submittedName>
        <fullName evidence="2">Uncharacterized protein</fullName>
    </submittedName>
</protein>
<feature type="region of interest" description="Disordered" evidence="1">
    <location>
        <begin position="92"/>
        <end position="115"/>
    </location>
</feature>
<evidence type="ECO:0000256" key="1">
    <source>
        <dbReference type="SAM" id="MobiDB-lite"/>
    </source>
</evidence>